<dbReference type="PROSITE" id="PS52029">
    <property type="entry name" value="LD_TPASE"/>
    <property type="match status" value="1"/>
</dbReference>
<dbReference type="InterPro" id="IPR050979">
    <property type="entry name" value="LD-transpeptidase"/>
</dbReference>
<feature type="active site" description="Proton donor/acceptor" evidence="7">
    <location>
        <position position="128"/>
    </location>
</feature>
<evidence type="ECO:0000256" key="4">
    <source>
        <dbReference type="ARBA" id="ARBA00022960"/>
    </source>
</evidence>
<evidence type="ECO:0000313" key="9">
    <source>
        <dbReference type="EMBL" id="KTD29609.1"/>
    </source>
</evidence>
<protein>
    <submittedName>
        <fullName evidence="9">Enhanced entry protein EnhA</fullName>
    </submittedName>
</protein>
<evidence type="ECO:0000256" key="2">
    <source>
        <dbReference type="ARBA" id="ARBA00005992"/>
    </source>
</evidence>
<dbReference type="AlphaFoldDB" id="A0A0W0WBB8"/>
<dbReference type="UniPathway" id="UPA00219"/>
<dbReference type="Proteomes" id="UP000054908">
    <property type="component" value="Unassembled WGS sequence"/>
</dbReference>
<dbReference type="InterPro" id="IPR038063">
    <property type="entry name" value="Transpep_catalytic_dom"/>
</dbReference>
<evidence type="ECO:0000259" key="8">
    <source>
        <dbReference type="PROSITE" id="PS52029"/>
    </source>
</evidence>
<dbReference type="GO" id="GO:0005576">
    <property type="term" value="C:extracellular region"/>
    <property type="evidence" value="ECO:0007669"/>
    <property type="project" value="TreeGrafter"/>
</dbReference>
<dbReference type="InterPro" id="IPR005490">
    <property type="entry name" value="LD_TPept_cat_dom"/>
</dbReference>
<dbReference type="RefSeq" id="WP_058451602.1">
    <property type="nucleotide sequence ID" value="NZ_CAAAIB010000015.1"/>
</dbReference>
<evidence type="ECO:0000256" key="1">
    <source>
        <dbReference type="ARBA" id="ARBA00004752"/>
    </source>
</evidence>
<dbReference type="PANTHER" id="PTHR30582:SF2">
    <property type="entry name" value="L,D-TRANSPEPTIDASE YCIB-RELATED"/>
    <property type="match status" value="1"/>
</dbReference>
<dbReference type="Gene3D" id="2.40.440.10">
    <property type="entry name" value="L,D-transpeptidase catalytic domain-like"/>
    <property type="match status" value="1"/>
</dbReference>
<dbReference type="Pfam" id="PF03734">
    <property type="entry name" value="YkuD"/>
    <property type="match status" value="1"/>
</dbReference>
<evidence type="ECO:0000256" key="6">
    <source>
        <dbReference type="ARBA" id="ARBA00023316"/>
    </source>
</evidence>
<reference evidence="9 10" key="1">
    <citation type="submission" date="2015-11" db="EMBL/GenBank/DDBJ databases">
        <title>Genomic analysis of 38 Legionella species identifies large and diverse effector repertoires.</title>
        <authorList>
            <person name="Burstein D."/>
            <person name="Amaro F."/>
            <person name="Zusman T."/>
            <person name="Lifshitz Z."/>
            <person name="Cohen O."/>
            <person name="Gilbert J.A."/>
            <person name="Pupko T."/>
            <person name="Shuman H.A."/>
            <person name="Segal G."/>
        </authorList>
    </citation>
    <scope>NUCLEOTIDE SEQUENCE [LARGE SCALE GENOMIC DNA]</scope>
    <source>
        <strain evidence="9 10">PX-1-G2-E2</strain>
    </source>
</reference>
<dbReference type="GO" id="GO:0008360">
    <property type="term" value="P:regulation of cell shape"/>
    <property type="evidence" value="ECO:0007669"/>
    <property type="project" value="UniProtKB-UniRule"/>
</dbReference>
<accession>A0A0W0WBB8</accession>
<dbReference type="PATRIC" id="fig|466.6.peg.839"/>
<evidence type="ECO:0000313" key="10">
    <source>
        <dbReference type="Proteomes" id="UP000054908"/>
    </source>
</evidence>
<dbReference type="STRING" id="466.Lmac_0784"/>
<dbReference type="GO" id="GO:0071972">
    <property type="term" value="F:peptidoglycan L,D-transpeptidase activity"/>
    <property type="evidence" value="ECO:0007669"/>
    <property type="project" value="TreeGrafter"/>
</dbReference>
<keyword evidence="6 7" id="KW-0961">Cell wall biogenesis/degradation</keyword>
<keyword evidence="4 7" id="KW-0133">Cell shape</keyword>
<sequence>MERMKPRKLLYFAVGFGFFFATSEHIAIAASPDFDSPKMMVLASNSFIFNPRTLTWKAVKDGKVIRSGKAIGGSKYCRDIGRSCRTPTGTYSVLSKGGAGCRSSRYPVGKGGAKMPYCMFFTSNYAVHGSYEMPNYNASHGCIRVSPEAARWLNQNFLHIGSTVVVKPY</sequence>
<feature type="domain" description="L,D-TPase catalytic" evidence="8">
    <location>
        <begin position="45"/>
        <end position="167"/>
    </location>
</feature>
<proteinExistence type="inferred from homology"/>
<keyword evidence="10" id="KW-1185">Reference proteome</keyword>
<comment type="caution">
    <text evidence="9">The sequence shown here is derived from an EMBL/GenBank/DDBJ whole genome shotgun (WGS) entry which is preliminary data.</text>
</comment>
<dbReference type="GO" id="GO:0016740">
    <property type="term" value="F:transferase activity"/>
    <property type="evidence" value="ECO:0007669"/>
    <property type="project" value="UniProtKB-KW"/>
</dbReference>
<evidence type="ECO:0000256" key="5">
    <source>
        <dbReference type="ARBA" id="ARBA00022984"/>
    </source>
</evidence>
<dbReference type="PANTHER" id="PTHR30582">
    <property type="entry name" value="L,D-TRANSPEPTIDASE"/>
    <property type="match status" value="1"/>
</dbReference>
<comment type="pathway">
    <text evidence="1 7">Cell wall biogenesis; peptidoglycan biosynthesis.</text>
</comment>
<dbReference type="GO" id="GO:0071555">
    <property type="term" value="P:cell wall organization"/>
    <property type="evidence" value="ECO:0007669"/>
    <property type="project" value="UniProtKB-UniRule"/>
</dbReference>
<evidence type="ECO:0000256" key="7">
    <source>
        <dbReference type="PROSITE-ProRule" id="PRU01373"/>
    </source>
</evidence>
<gene>
    <name evidence="9" type="primary">enhA_4</name>
    <name evidence="9" type="ORF">Lmac_0784</name>
</gene>
<dbReference type="GO" id="GO:0018104">
    <property type="term" value="P:peptidoglycan-protein cross-linking"/>
    <property type="evidence" value="ECO:0007669"/>
    <property type="project" value="TreeGrafter"/>
</dbReference>
<dbReference type="EMBL" id="LNYL01000022">
    <property type="protein sequence ID" value="KTD29609.1"/>
    <property type="molecule type" value="Genomic_DNA"/>
</dbReference>
<dbReference type="SUPFAM" id="SSF141523">
    <property type="entry name" value="L,D-transpeptidase catalytic domain-like"/>
    <property type="match status" value="1"/>
</dbReference>
<evidence type="ECO:0000256" key="3">
    <source>
        <dbReference type="ARBA" id="ARBA00022679"/>
    </source>
</evidence>
<comment type="similarity">
    <text evidence="2">Belongs to the YkuD family.</text>
</comment>
<name>A0A0W0WBB8_9GAMM</name>
<feature type="active site" description="Nucleophile" evidence="7">
    <location>
        <position position="142"/>
    </location>
</feature>
<keyword evidence="5 7" id="KW-0573">Peptidoglycan synthesis</keyword>
<dbReference type="CDD" id="cd16913">
    <property type="entry name" value="YkuD_like"/>
    <property type="match status" value="1"/>
</dbReference>
<keyword evidence="3" id="KW-0808">Transferase</keyword>
<organism evidence="9 10">
    <name type="scientific">Legionella maceachernii</name>
    <dbReference type="NCBI Taxonomy" id="466"/>
    <lineage>
        <taxon>Bacteria</taxon>
        <taxon>Pseudomonadati</taxon>
        <taxon>Pseudomonadota</taxon>
        <taxon>Gammaproteobacteria</taxon>
        <taxon>Legionellales</taxon>
        <taxon>Legionellaceae</taxon>
        <taxon>Legionella</taxon>
    </lineage>
</organism>